<evidence type="ECO:0000313" key="1">
    <source>
        <dbReference type="EMBL" id="AES00069.1"/>
    </source>
</evidence>
<protein>
    <submittedName>
        <fullName evidence="1">Interferon gamma receptor 2</fullName>
    </submittedName>
</protein>
<dbReference type="EMBL" id="JP011471">
    <property type="protein sequence ID" value="AES00069.1"/>
    <property type="molecule type" value="mRNA"/>
</dbReference>
<reference evidence="1" key="1">
    <citation type="journal article" date="2013" name="J. Virol.">
        <title>Sequencing, annotation, and characterization of the influenza ferret infectome.</title>
        <authorList>
            <person name="Leon A.J."/>
            <person name="Banner D."/>
            <person name="Xu L."/>
            <person name="Ran L."/>
            <person name="Peng Z."/>
            <person name="Yi K."/>
            <person name="Chen C."/>
            <person name="Xu F."/>
            <person name="Huang J."/>
            <person name="Zhao Z."/>
            <person name="Lin Z."/>
            <person name="Huang S.H."/>
            <person name="Fang Y."/>
            <person name="Kelvin A.A."/>
            <person name="Ross T.M."/>
            <person name="Farooqui A."/>
            <person name="Kelvin D.J."/>
        </authorList>
    </citation>
    <scope>NUCLEOTIDE SEQUENCE</scope>
    <source>
        <tissue evidence="1">Lungs</tissue>
    </source>
</reference>
<keyword evidence="1" id="KW-0675">Receptor</keyword>
<dbReference type="AlphaFoldDB" id="G9K594"/>
<proteinExistence type="evidence at transcript level"/>
<feature type="non-terminal residue" evidence="1">
    <location>
        <position position="1"/>
    </location>
</feature>
<organism evidence="1">
    <name type="scientific">Mustela putorius furo</name>
    <name type="common">European domestic ferret</name>
    <name type="synonym">Mustela furo</name>
    <dbReference type="NCBI Taxonomy" id="9669"/>
    <lineage>
        <taxon>Eukaryota</taxon>
        <taxon>Metazoa</taxon>
        <taxon>Chordata</taxon>
        <taxon>Craniata</taxon>
        <taxon>Vertebrata</taxon>
        <taxon>Euteleostomi</taxon>
        <taxon>Mammalia</taxon>
        <taxon>Eutheria</taxon>
        <taxon>Laurasiatheria</taxon>
        <taxon>Carnivora</taxon>
        <taxon>Caniformia</taxon>
        <taxon>Musteloidea</taxon>
        <taxon>Mustelidae</taxon>
        <taxon>Mustelinae</taxon>
        <taxon>Mustela</taxon>
    </lineage>
</organism>
<name>G9K594_MUSPF</name>
<accession>G9K594</accession>
<sequence length="70" mass="7287">NLLRNNDGCHYQASTSHPHHCGSLSVAGGAGGGLFLPGAEIQRPGEILVSLSAKHPVTNRRVSEGPEPAY</sequence>
<feature type="non-terminal residue" evidence="1">
    <location>
        <position position="70"/>
    </location>
</feature>